<dbReference type="EMBL" id="CAJMWQ010001054">
    <property type="protein sequence ID" value="CAE6431916.1"/>
    <property type="molecule type" value="Genomic_DNA"/>
</dbReference>
<organism evidence="12 13">
    <name type="scientific">Rhizoctonia solani</name>
    <dbReference type="NCBI Taxonomy" id="456999"/>
    <lineage>
        <taxon>Eukaryota</taxon>
        <taxon>Fungi</taxon>
        <taxon>Dikarya</taxon>
        <taxon>Basidiomycota</taxon>
        <taxon>Agaricomycotina</taxon>
        <taxon>Agaricomycetes</taxon>
        <taxon>Cantharellales</taxon>
        <taxon>Ceratobasidiaceae</taxon>
        <taxon>Rhizoctonia</taxon>
    </lineage>
</organism>
<evidence type="ECO:0000256" key="7">
    <source>
        <dbReference type="RuleBase" id="RU000586"/>
    </source>
</evidence>
<sequence>MSSEVGASGAHQPTVEEVHSDNESGSESDAAPVEEPDKATGKAKKKKKKKKSKAAKLLAAAKGELPDEIVEQVAAETKAHNPDNPDINEEEVRKAFKAMKVMEMLQGKTGIGGKNAKDLGEHKFWRTQPVPQLGDAPPAEDGPIEPSKPREEVRQDPYPLPSGYEWSTVDIEDPVQAKEVYELLTANYVEDHDAAFRFRYSAEFFAWALQPPGYHKDWLIGVRVSSNKKLIAFIAGVPLKLRVRKRFASQFVVSSRTNSSSSIIDTSEINFLCVHKKLRSKRLAPVLIKEVTRRCNLRGIFQAIYTAGVLLPTPVSTARYFHRIIQVQKLVDAGFTHVPRGSTMARMIRQNAVPDEFALPGLREMEEKDIKDVLALYEEYMQRFQLTPVMDEAEMRHHMLSGRGIGEHKGGRREAQVVWAYVVENPETKAITDFFSFYSLPSTITKSTTGEVVDAAYLFYYATDESGGDPAVKVRVQALITDALVLANKAKFDVFNALTLMDNYPFLKELNFGQGDGYLNYYLYNWRTAPLEGFVAQPVNEGGKGIGRGIGVVML</sequence>
<evidence type="ECO:0000259" key="10">
    <source>
        <dbReference type="Pfam" id="PF01233"/>
    </source>
</evidence>
<dbReference type="Pfam" id="PF01233">
    <property type="entry name" value="NMT"/>
    <property type="match status" value="1"/>
</dbReference>
<dbReference type="GO" id="GO:0005737">
    <property type="term" value="C:cytoplasm"/>
    <property type="evidence" value="ECO:0007669"/>
    <property type="project" value="TreeGrafter"/>
</dbReference>
<evidence type="ECO:0000256" key="1">
    <source>
        <dbReference type="ARBA" id="ARBA00009469"/>
    </source>
</evidence>
<dbReference type="InterPro" id="IPR022676">
    <property type="entry name" value="NMT_N"/>
</dbReference>
<dbReference type="Pfam" id="PF02799">
    <property type="entry name" value="NMT_C"/>
    <property type="match status" value="1"/>
</dbReference>
<comment type="function">
    <text evidence="7">Adds a myristoyl group to the N-terminal glycine residue of certain cellular proteins.</text>
</comment>
<keyword evidence="6 7" id="KW-0012">Acyltransferase</keyword>
<evidence type="ECO:0000256" key="4">
    <source>
        <dbReference type="ARBA" id="ARBA00022240"/>
    </source>
</evidence>
<dbReference type="PANTHER" id="PTHR11377:SF5">
    <property type="entry name" value="GLYCYLPEPTIDE N-TETRADECANOYLTRANSFERASE"/>
    <property type="match status" value="1"/>
</dbReference>
<dbReference type="InterPro" id="IPR022678">
    <property type="entry name" value="NMT_CS"/>
</dbReference>
<dbReference type="GO" id="GO:0004379">
    <property type="term" value="F:glycylpeptide N-tetradecanoyltransferase activity"/>
    <property type="evidence" value="ECO:0007669"/>
    <property type="project" value="UniProtKB-EC"/>
</dbReference>
<dbReference type="InterPro" id="IPR000903">
    <property type="entry name" value="NMT"/>
</dbReference>
<comment type="catalytic activity">
    <reaction evidence="7">
        <text>N-terminal glycyl-[protein] + tetradecanoyl-CoA = N-tetradecanoylglycyl-[protein] + CoA + H(+)</text>
        <dbReference type="Rhea" id="RHEA:15521"/>
        <dbReference type="Rhea" id="RHEA-COMP:12666"/>
        <dbReference type="Rhea" id="RHEA-COMP:12667"/>
        <dbReference type="ChEBI" id="CHEBI:15378"/>
        <dbReference type="ChEBI" id="CHEBI:57287"/>
        <dbReference type="ChEBI" id="CHEBI:57385"/>
        <dbReference type="ChEBI" id="CHEBI:64723"/>
        <dbReference type="ChEBI" id="CHEBI:133050"/>
        <dbReference type="EC" id="2.3.1.97"/>
    </reaction>
</comment>
<feature type="compositionally biased region" description="Basic residues" evidence="9">
    <location>
        <begin position="41"/>
        <end position="54"/>
    </location>
</feature>
<dbReference type="FunFam" id="3.40.630.30:FF:000042">
    <property type="entry name" value="Glycylpeptide N-tetradecanoyltransferase"/>
    <property type="match status" value="1"/>
</dbReference>
<feature type="domain" description="Glycylpeptide N-tetradecanoyltransferase C-terminal" evidence="11">
    <location>
        <begin position="332"/>
        <end position="539"/>
    </location>
</feature>
<comment type="caution">
    <text evidence="12">The sequence shown here is derived from an EMBL/GenBank/DDBJ whole genome shotgun (WGS) entry which is preliminary data.</text>
</comment>
<comment type="subunit">
    <text evidence="2">Monomer.</text>
</comment>
<reference evidence="12" key="1">
    <citation type="submission" date="2021-01" db="EMBL/GenBank/DDBJ databases">
        <authorList>
            <person name="Kaushik A."/>
        </authorList>
    </citation>
    <scope>NUCLEOTIDE SEQUENCE</scope>
    <source>
        <strain evidence="12">AG1-1B</strain>
    </source>
</reference>
<evidence type="ECO:0000256" key="6">
    <source>
        <dbReference type="ARBA" id="ARBA00023315"/>
    </source>
</evidence>
<dbReference type="Gene3D" id="3.40.630.30">
    <property type="match status" value="2"/>
</dbReference>
<evidence type="ECO:0000256" key="9">
    <source>
        <dbReference type="SAM" id="MobiDB-lite"/>
    </source>
</evidence>
<evidence type="ECO:0000259" key="11">
    <source>
        <dbReference type="Pfam" id="PF02799"/>
    </source>
</evidence>
<feature type="region of interest" description="Disordered" evidence="9">
    <location>
        <begin position="128"/>
        <end position="165"/>
    </location>
</feature>
<feature type="region of interest" description="Disordered" evidence="9">
    <location>
        <begin position="1"/>
        <end position="65"/>
    </location>
</feature>
<evidence type="ECO:0000256" key="8">
    <source>
        <dbReference type="RuleBase" id="RU004178"/>
    </source>
</evidence>
<evidence type="ECO:0000256" key="2">
    <source>
        <dbReference type="ARBA" id="ARBA00011245"/>
    </source>
</evidence>
<evidence type="ECO:0000256" key="3">
    <source>
        <dbReference type="ARBA" id="ARBA00012923"/>
    </source>
</evidence>
<evidence type="ECO:0000256" key="5">
    <source>
        <dbReference type="ARBA" id="ARBA00022679"/>
    </source>
</evidence>
<dbReference type="PIRSF" id="PIRSF015892">
    <property type="entry name" value="N-myristl_transf"/>
    <property type="match status" value="1"/>
</dbReference>
<comment type="similarity">
    <text evidence="1 8">Belongs to the NMT family.</text>
</comment>
<dbReference type="InterPro" id="IPR022677">
    <property type="entry name" value="NMT_C"/>
</dbReference>
<protein>
    <recommendedName>
        <fullName evidence="4 7">Glycylpeptide N-tetradecanoyltransferase</fullName>
        <ecNumber evidence="3 7">2.3.1.97</ecNumber>
    </recommendedName>
</protein>
<name>A0A8H3AIQ6_9AGAM</name>
<proteinExistence type="inferred from homology"/>
<dbReference type="PANTHER" id="PTHR11377">
    <property type="entry name" value="N-MYRISTOYL TRANSFERASE"/>
    <property type="match status" value="1"/>
</dbReference>
<dbReference type="AlphaFoldDB" id="A0A8H3AIQ6"/>
<dbReference type="Proteomes" id="UP000663826">
    <property type="component" value="Unassembled WGS sequence"/>
</dbReference>
<feature type="domain" description="Glycylpeptide N-tetradecanoyltransferase N-terminal" evidence="10">
    <location>
        <begin position="143"/>
        <end position="317"/>
    </location>
</feature>
<evidence type="ECO:0000313" key="12">
    <source>
        <dbReference type="EMBL" id="CAE6431916.1"/>
    </source>
</evidence>
<accession>A0A8H3AIQ6</accession>
<dbReference type="PROSITE" id="PS00975">
    <property type="entry name" value="NMT_1"/>
    <property type="match status" value="1"/>
</dbReference>
<gene>
    <name evidence="12" type="ORF">RDB_LOCUS60412</name>
</gene>
<evidence type="ECO:0000313" key="13">
    <source>
        <dbReference type="Proteomes" id="UP000663826"/>
    </source>
</evidence>
<dbReference type="InterPro" id="IPR016181">
    <property type="entry name" value="Acyl_CoA_acyltransferase"/>
</dbReference>
<keyword evidence="5 7" id="KW-0808">Transferase</keyword>
<dbReference type="EC" id="2.3.1.97" evidence="3 7"/>
<dbReference type="SUPFAM" id="SSF55729">
    <property type="entry name" value="Acyl-CoA N-acyltransferases (Nat)"/>
    <property type="match status" value="2"/>
</dbReference>